<dbReference type="EMBL" id="GG700652">
    <property type="protein sequence ID" value="KFL61776.1"/>
    <property type="molecule type" value="Genomic_DNA"/>
</dbReference>
<name>A0A080WH05_TRIRC</name>
<dbReference type="HOGENOM" id="CLU_2238549_0_0_1"/>
<evidence type="ECO:0000313" key="2">
    <source>
        <dbReference type="EMBL" id="KFL61776.1"/>
    </source>
</evidence>
<dbReference type="AlphaFoldDB" id="A0A080WH05"/>
<reference evidence="3" key="1">
    <citation type="journal article" date="2012" name="MBio">
        <title>Comparative genome analysis of Trichophyton rubrum and related dermatophytes reveals candidate genes involved in infection.</title>
        <authorList>
            <person name="Martinez D.A."/>
            <person name="Oliver B.G."/>
            <person name="Graeser Y."/>
            <person name="Goldberg J.M."/>
            <person name="Li W."/>
            <person name="Martinez-Rossi N.M."/>
            <person name="Monod M."/>
            <person name="Shelest E."/>
            <person name="Barton R.C."/>
            <person name="Birch E."/>
            <person name="Brakhage A.A."/>
            <person name="Chen Z."/>
            <person name="Gurr S.J."/>
            <person name="Heiman D."/>
            <person name="Heitman J."/>
            <person name="Kosti I."/>
            <person name="Rossi A."/>
            <person name="Saif S."/>
            <person name="Samalova M."/>
            <person name="Saunders C.W."/>
            <person name="Shea T."/>
            <person name="Summerbell R.C."/>
            <person name="Xu J."/>
            <person name="Young S."/>
            <person name="Zeng Q."/>
            <person name="Birren B.W."/>
            <person name="Cuomo C.A."/>
            <person name="White T.C."/>
        </authorList>
    </citation>
    <scope>NUCLEOTIDE SEQUENCE [LARGE SCALE GENOMIC DNA]</scope>
    <source>
        <strain evidence="3">ATCC MYA-4607 / CBS 118892</strain>
    </source>
</reference>
<dbReference type="RefSeq" id="XP_047606443.1">
    <property type="nucleotide sequence ID" value="XM_047751200.1"/>
</dbReference>
<protein>
    <submittedName>
        <fullName evidence="2">Uncharacterized protein</fullName>
    </submittedName>
</protein>
<evidence type="ECO:0000256" key="1">
    <source>
        <dbReference type="SAM" id="MobiDB-lite"/>
    </source>
</evidence>
<keyword evidence="3" id="KW-1185">Reference proteome</keyword>
<dbReference type="Proteomes" id="UP000008864">
    <property type="component" value="Unassembled WGS sequence"/>
</dbReference>
<feature type="region of interest" description="Disordered" evidence="1">
    <location>
        <begin position="22"/>
        <end position="47"/>
    </location>
</feature>
<dbReference type="InParanoid" id="A0A080WH05"/>
<gene>
    <name evidence="2" type="ORF">TERG_12208</name>
</gene>
<dbReference type="STRING" id="559305.A0A080WH05"/>
<dbReference type="GeneID" id="71777464"/>
<dbReference type="OrthoDB" id="4173921at2759"/>
<evidence type="ECO:0000313" key="3">
    <source>
        <dbReference type="Proteomes" id="UP000008864"/>
    </source>
</evidence>
<feature type="compositionally biased region" description="Low complexity" evidence="1">
    <location>
        <begin position="37"/>
        <end position="47"/>
    </location>
</feature>
<sequence length="105" mass="11802">MSTQQTEKEHLPEVYHAMLSDEQRTALAESRKRMRQASSASSTSTSSDFLATKIDALESEVEYIDCKAAIHDLSRRRRLSPLVALDTIKDLALASTPLNREIRVI</sequence>
<accession>A0A080WH05</accession>
<proteinExistence type="predicted"/>
<organism evidence="2 3">
    <name type="scientific">Trichophyton rubrum (strain ATCC MYA-4607 / CBS 118892)</name>
    <name type="common">Athlete's foot fungus</name>
    <dbReference type="NCBI Taxonomy" id="559305"/>
    <lineage>
        <taxon>Eukaryota</taxon>
        <taxon>Fungi</taxon>
        <taxon>Dikarya</taxon>
        <taxon>Ascomycota</taxon>
        <taxon>Pezizomycotina</taxon>
        <taxon>Eurotiomycetes</taxon>
        <taxon>Eurotiomycetidae</taxon>
        <taxon>Onygenales</taxon>
        <taxon>Arthrodermataceae</taxon>
        <taxon>Trichophyton</taxon>
    </lineage>
</organism>